<protein>
    <recommendedName>
        <fullName evidence="3">Lipoprotein</fullName>
    </recommendedName>
</protein>
<accession>A0AA96JS22</accession>
<gene>
    <name evidence="1" type="ORF">PP769_17525</name>
</gene>
<dbReference type="EMBL" id="CP116967">
    <property type="protein sequence ID" value="WNM57748.1"/>
    <property type="molecule type" value="Genomic_DNA"/>
</dbReference>
<dbReference type="Proteomes" id="UP001302719">
    <property type="component" value="Chromosome"/>
</dbReference>
<evidence type="ECO:0008006" key="3">
    <source>
        <dbReference type="Google" id="ProtNLM"/>
    </source>
</evidence>
<proteinExistence type="predicted"/>
<organism evidence="1 2">
    <name type="scientific">Candidatus Nitrospira allomarina</name>
    <dbReference type="NCBI Taxonomy" id="3020900"/>
    <lineage>
        <taxon>Bacteria</taxon>
        <taxon>Pseudomonadati</taxon>
        <taxon>Nitrospirota</taxon>
        <taxon>Nitrospiria</taxon>
        <taxon>Nitrospirales</taxon>
        <taxon>Nitrospiraceae</taxon>
        <taxon>Nitrospira</taxon>
    </lineage>
</organism>
<reference evidence="1 2" key="1">
    <citation type="submission" date="2023-01" db="EMBL/GenBank/DDBJ databases">
        <title>Cultivation and genomic characterization of new, ubiquitous marine nitrite-oxidizing bacteria from the Nitrospirales.</title>
        <authorList>
            <person name="Mueller A.J."/>
            <person name="Daebeler A."/>
            <person name="Herbold C.W."/>
            <person name="Kirkegaard R.H."/>
            <person name="Daims H."/>
        </authorList>
    </citation>
    <scope>NUCLEOTIDE SEQUENCE [LARGE SCALE GENOMIC DNA]</scope>
    <source>
        <strain evidence="1 2">VA</strain>
    </source>
</reference>
<dbReference type="AlphaFoldDB" id="A0AA96JS22"/>
<dbReference type="PROSITE" id="PS51257">
    <property type="entry name" value="PROKAR_LIPOPROTEIN"/>
    <property type="match status" value="1"/>
</dbReference>
<keyword evidence="2" id="KW-1185">Reference proteome</keyword>
<sequence>MHLKFTSHILVTAGWVFGSFFLGCSSVELTKIPKKPLPFHPPPLIELPLELPPEGGPRRPVDAMSPTTLSGPGPEIIIVESNQPALRATAERDPDVKTKLGDRFAFINTEEVPADQCLVTLQGDDTANPRTTERASASDASAYRLTYYSYTHNVAVHVCMEKDRVSSVQQDPREGYQPEEGEEEITTAIELARVDPRIAQEVQHLYGHAILTSPEEYRYFWVSDEAGFGDRVFWVTFSETPESLALYFARVDLTSQTVLDAGKEAGPQ</sequence>
<name>A0AA96JS22_9BACT</name>
<evidence type="ECO:0000313" key="1">
    <source>
        <dbReference type="EMBL" id="WNM57748.1"/>
    </source>
</evidence>
<evidence type="ECO:0000313" key="2">
    <source>
        <dbReference type="Proteomes" id="UP001302719"/>
    </source>
</evidence>
<dbReference type="RefSeq" id="WP_312642606.1">
    <property type="nucleotide sequence ID" value="NZ_CP116967.1"/>
</dbReference>
<dbReference type="KEGG" id="nall:PP769_17525"/>